<dbReference type="AlphaFoldDB" id="A0ACJ4"/>
<proteinExistence type="predicted"/>
<dbReference type="PANTHER" id="PTHR11544">
    <property type="entry name" value="COLD SHOCK DOMAIN CONTAINING PROTEINS"/>
    <property type="match status" value="1"/>
</dbReference>
<dbReference type="InterPro" id="IPR050181">
    <property type="entry name" value="Cold_shock_domain"/>
</dbReference>
<sequence length="172" mass="18239">MSGAFVAVGKIIRFDEFRGYGFIAPDNGGEDVFIHVNDLAFDKRLLGPGMKVEFDVEEGDRGLKASRVRIQNGSAERERPGSLPVRSFSAPAGPSGLLPEDGLCDVLSVKEYIEEVTETILRTAPTVTSEQILQVRQGLVQVALSHGWIDAEPGADTRAGGPVPSAGAGMTG</sequence>
<dbReference type="InterPro" id="IPR002059">
    <property type="entry name" value="CSP_DNA-bd"/>
</dbReference>
<reference evidence="3" key="1">
    <citation type="journal article" date="2006" name="Microbiology (Mosc.)">
        <title>Multiple biosynthetic and uptake systems mediate siderophore-dependent iron acquisition in Streptomyces coelicolor A3(2) and Streptomyces ambofaciens ATCC 23877.</title>
        <authorList>
            <person name="Barona-Gomez F."/>
            <person name="Lautru S."/>
            <person name="Francou F.X."/>
            <person name="Leblond P."/>
            <person name="Pernodet J.L."/>
            <person name="Challis G.L."/>
        </authorList>
    </citation>
    <scope>NUCLEOTIDE SEQUENCE</scope>
    <source>
        <strain evidence="3">ATCC 23877</strain>
    </source>
</reference>
<evidence type="ECO:0000259" key="2">
    <source>
        <dbReference type="PROSITE" id="PS51857"/>
    </source>
</evidence>
<dbReference type="InterPro" id="IPR012340">
    <property type="entry name" value="NA-bd_OB-fold"/>
</dbReference>
<dbReference type="Pfam" id="PF00313">
    <property type="entry name" value="CSD"/>
    <property type="match status" value="1"/>
</dbReference>
<organism evidence="3">
    <name type="scientific">Streptomyces ambofaciens (strain ATCC 23877 / 3486 / DSM 40053 / JCM 4204 / NBRC 12836 / NRRL B-2516)</name>
    <dbReference type="NCBI Taxonomy" id="278992"/>
    <lineage>
        <taxon>Bacteria</taxon>
        <taxon>Bacillati</taxon>
        <taxon>Actinomycetota</taxon>
        <taxon>Actinomycetes</taxon>
        <taxon>Kitasatosporales</taxon>
        <taxon>Streptomycetaceae</taxon>
        <taxon>Streptomyces</taxon>
    </lineage>
</organism>
<dbReference type="SUPFAM" id="SSF50249">
    <property type="entry name" value="Nucleic acid-binding proteins"/>
    <property type="match status" value="1"/>
</dbReference>
<accession>A0ACJ4</accession>
<dbReference type="EMBL" id="AM238664">
    <property type="protein sequence ID" value="CAJ88198.1"/>
    <property type="molecule type" value="Genomic_DNA"/>
</dbReference>
<evidence type="ECO:0000313" key="3">
    <source>
        <dbReference type="EMBL" id="CAJ88198.1"/>
    </source>
</evidence>
<evidence type="ECO:0000256" key="1">
    <source>
        <dbReference type="SAM" id="MobiDB-lite"/>
    </source>
</evidence>
<gene>
    <name evidence="3" type="ORF">SAMR0488</name>
</gene>
<reference evidence="3" key="2">
    <citation type="journal article" date="2006" name="Mol. Biol. Evol.">
        <title>Evolution of the terminal regions of the Streptomyces linear chromosome.</title>
        <authorList>
            <person name="Choulet F."/>
            <person name="Aigle B."/>
            <person name="Gallois A."/>
            <person name="Mangenot S."/>
            <person name="Gerbaud C."/>
            <person name="Truong C."/>
            <person name="Francou F.X."/>
            <person name="Fourrier C."/>
            <person name="Guerineau M."/>
            <person name="Decaris B."/>
            <person name="Barbe V."/>
            <person name="Pernodet J.L."/>
            <person name="Leblond P."/>
        </authorList>
    </citation>
    <scope>NUCLEOTIDE SEQUENCE</scope>
    <source>
        <strain evidence="3">ATCC 23877</strain>
    </source>
</reference>
<protein>
    <submittedName>
        <fullName evidence="3">Putative DNA-binding protein</fullName>
    </submittedName>
</protein>
<feature type="region of interest" description="Disordered" evidence="1">
    <location>
        <begin position="153"/>
        <end position="172"/>
    </location>
</feature>
<feature type="domain" description="CSD" evidence="2">
    <location>
        <begin position="6"/>
        <end position="70"/>
    </location>
</feature>
<name>A0ACJ4_STRA7</name>
<dbReference type="CDD" id="cd04458">
    <property type="entry name" value="CSP_CDS"/>
    <property type="match status" value="1"/>
</dbReference>
<dbReference type="InterPro" id="IPR011129">
    <property type="entry name" value="CSD"/>
</dbReference>
<dbReference type="PRINTS" id="PR00050">
    <property type="entry name" value="COLDSHOCK"/>
</dbReference>
<dbReference type="SMART" id="SM00357">
    <property type="entry name" value="CSP"/>
    <property type="match status" value="1"/>
</dbReference>
<dbReference type="PROSITE" id="PS51857">
    <property type="entry name" value="CSD_2"/>
    <property type="match status" value="1"/>
</dbReference>
<dbReference type="Gene3D" id="2.40.50.140">
    <property type="entry name" value="Nucleic acid-binding proteins"/>
    <property type="match status" value="1"/>
</dbReference>
<dbReference type="GO" id="GO:0003677">
    <property type="term" value="F:DNA binding"/>
    <property type="evidence" value="ECO:0007669"/>
    <property type="project" value="UniProtKB-KW"/>
</dbReference>
<keyword evidence="3" id="KW-0238">DNA-binding</keyword>